<keyword evidence="4" id="KW-1185">Reference proteome</keyword>
<dbReference type="Gene3D" id="1.20.1280.50">
    <property type="match status" value="1"/>
</dbReference>
<dbReference type="Proteomes" id="UP001497457">
    <property type="component" value="Chromosome 29rd"/>
</dbReference>
<evidence type="ECO:0000313" key="3">
    <source>
        <dbReference type="EMBL" id="CAL5017377.1"/>
    </source>
</evidence>
<dbReference type="EMBL" id="OZ075139">
    <property type="protein sequence ID" value="CAL5017377.1"/>
    <property type="molecule type" value="Genomic_DNA"/>
</dbReference>
<dbReference type="InterPro" id="IPR001810">
    <property type="entry name" value="F-box_dom"/>
</dbReference>
<reference evidence="4" key="1">
    <citation type="submission" date="2024-06" db="EMBL/GenBank/DDBJ databases">
        <authorList>
            <person name="Ryan C."/>
        </authorList>
    </citation>
    <scope>NUCLEOTIDE SEQUENCE [LARGE SCALE GENOMIC DNA]</scope>
</reference>
<evidence type="ECO:0000313" key="4">
    <source>
        <dbReference type="Proteomes" id="UP001497457"/>
    </source>
</evidence>
<sequence>MTTIPGRPRKRHRITLPPAIPTIPDDLLVSEILTRLPASFLLRCARSVCRSWRAAVKDPAFIRRHLELSRARPPAIIAISLPPTADDDHDDDEEEATTTTPPARAAVVTVRAAHCDGLVAVTTSTGVTARTTVWNPATMESVSVPTASPNAGAGHFTMVTSVAVAIGFDPSTNGYVLSRFFYRVTSAFRNAGTLVVEHDGVGHEVLRIGSGAGAAGAEWRLTEDAPFTIDDTVPPVSCARGGGAIYWAAMNPSSGDGCGEDAVDDDDDSDGDGGGANVLLRFSVRDETFAAFPLPPGAGCVGRRDRVTELAGELCFARAVAPTGFDVWVAAAGGSGGGEPEWSLRWHVDFYRPVCFVAPLAVGADGVLLMSVDDEDVYMYDKQNRVLEKVADVQEVSRHVRWNWNGSRGEDDAVCSSCSAVRLLVPCVESLVSIYSCN</sequence>
<dbReference type="SMART" id="SM00256">
    <property type="entry name" value="FBOX"/>
    <property type="match status" value="1"/>
</dbReference>
<evidence type="ECO:0000256" key="1">
    <source>
        <dbReference type="SAM" id="MobiDB-lite"/>
    </source>
</evidence>
<organism evidence="3 4">
    <name type="scientific">Urochloa decumbens</name>
    <dbReference type="NCBI Taxonomy" id="240449"/>
    <lineage>
        <taxon>Eukaryota</taxon>
        <taxon>Viridiplantae</taxon>
        <taxon>Streptophyta</taxon>
        <taxon>Embryophyta</taxon>
        <taxon>Tracheophyta</taxon>
        <taxon>Spermatophyta</taxon>
        <taxon>Magnoliopsida</taxon>
        <taxon>Liliopsida</taxon>
        <taxon>Poales</taxon>
        <taxon>Poaceae</taxon>
        <taxon>PACMAD clade</taxon>
        <taxon>Panicoideae</taxon>
        <taxon>Panicodae</taxon>
        <taxon>Paniceae</taxon>
        <taxon>Melinidinae</taxon>
        <taxon>Urochloa</taxon>
    </lineage>
</organism>
<gene>
    <name evidence="3" type="ORF">URODEC1_LOCUS73774</name>
</gene>
<feature type="domain" description="F-box" evidence="2">
    <location>
        <begin position="23"/>
        <end position="65"/>
    </location>
</feature>
<accession>A0ABC9CD88</accession>
<evidence type="ECO:0000259" key="2">
    <source>
        <dbReference type="SMART" id="SM00256"/>
    </source>
</evidence>
<dbReference type="InterPro" id="IPR036047">
    <property type="entry name" value="F-box-like_dom_sf"/>
</dbReference>
<reference evidence="3 4" key="2">
    <citation type="submission" date="2024-10" db="EMBL/GenBank/DDBJ databases">
        <authorList>
            <person name="Ryan C."/>
        </authorList>
    </citation>
    <scope>NUCLEOTIDE SEQUENCE [LARGE SCALE GENOMIC DNA]</scope>
</reference>
<dbReference type="SUPFAM" id="SSF81383">
    <property type="entry name" value="F-box domain"/>
    <property type="match status" value="1"/>
</dbReference>
<dbReference type="Pfam" id="PF12937">
    <property type="entry name" value="F-box-like"/>
    <property type="match status" value="1"/>
</dbReference>
<proteinExistence type="predicted"/>
<feature type="compositionally biased region" description="Acidic residues" evidence="1">
    <location>
        <begin position="85"/>
        <end position="96"/>
    </location>
</feature>
<dbReference type="AlphaFoldDB" id="A0ABC9CD88"/>
<dbReference type="PANTHER" id="PTHR31672:SF13">
    <property type="entry name" value="F-BOX PROTEIN CPR30-LIKE"/>
    <property type="match status" value="1"/>
</dbReference>
<feature type="region of interest" description="Disordered" evidence="1">
    <location>
        <begin position="81"/>
        <end position="102"/>
    </location>
</feature>
<dbReference type="InterPro" id="IPR050796">
    <property type="entry name" value="SCF_F-box_component"/>
</dbReference>
<name>A0ABC9CD88_9POAL</name>
<dbReference type="PANTHER" id="PTHR31672">
    <property type="entry name" value="BNACNNG10540D PROTEIN"/>
    <property type="match status" value="1"/>
</dbReference>
<protein>
    <recommendedName>
        <fullName evidence="2">F-box domain-containing protein</fullName>
    </recommendedName>
</protein>